<evidence type="ECO:0000259" key="5">
    <source>
        <dbReference type="PROSITE" id="PS50931"/>
    </source>
</evidence>
<dbReference type="EMBL" id="QJUM01000003">
    <property type="protein sequence ID" value="TBV09003.1"/>
    <property type="molecule type" value="Genomic_DNA"/>
</dbReference>
<dbReference type="PRINTS" id="PR00039">
    <property type="entry name" value="HTHLYSR"/>
</dbReference>
<dbReference type="Pfam" id="PF00126">
    <property type="entry name" value="HTH_1"/>
    <property type="match status" value="1"/>
</dbReference>
<proteinExistence type="inferred from homology"/>
<feature type="domain" description="HTH lysR-type" evidence="5">
    <location>
        <begin position="1"/>
        <end position="58"/>
    </location>
</feature>
<organism evidence="6 7">
    <name type="scientific">Phytopseudomonas dryadis</name>
    <dbReference type="NCBI Taxonomy" id="2487520"/>
    <lineage>
        <taxon>Bacteria</taxon>
        <taxon>Pseudomonadati</taxon>
        <taxon>Pseudomonadota</taxon>
        <taxon>Gammaproteobacteria</taxon>
        <taxon>Pseudomonadales</taxon>
        <taxon>Pseudomonadaceae</taxon>
        <taxon>Phytopseudomonas</taxon>
    </lineage>
</organism>
<evidence type="ECO:0000313" key="7">
    <source>
        <dbReference type="Proteomes" id="UP000291334"/>
    </source>
</evidence>
<dbReference type="RefSeq" id="WP_131174948.1">
    <property type="nucleotide sequence ID" value="NZ_QJUM01000003.1"/>
</dbReference>
<gene>
    <name evidence="6" type="ORF">DNK34_03475</name>
</gene>
<evidence type="ECO:0000313" key="6">
    <source>
        <dbReference type="EMBL" id="TBV09003.1"/>
    </source>
</evidence>
<dbReference type="InterPro" id="IPR050950">
    <property type="entry name" value="HTH-type_LysR_regulators"/>
</dbReference>
<dbReference type="Gene3D" id="3.40.190.10">
    <property type="entry name" value="Periplasmic binding protein-like II"/>
    <property type="match status" value="2"/>
</dbReference>
<comment type="similarity">
    <text evidence="1">Belongs to the LysR transcriptional regulatory family.</text>
</comment>
<evidence type="ECO:0000256" key="2">
    <source>
        <dbReference type="ARBA" id="ARBA00023015"/>
    </source>
</evidence>
<evidence type="ECO:0000256" key="4">
    <source>
        <dbReference type="ARBA" id="ARBA00023163"/>
    </source>
</evidence>
<keyword evidence="7" id="KW-1185">Reference proteome</keyword>
<dbReference type="PANTHER" id="PTHR30419:SF30">
    <property type="entry name" value="LYSR FAMILY TRANSCRIPTIONAL REGULATOR"/>
    <property type="match status" value="1"/>
</dbReference>
<dbReference type="Gene3D" id="1.10.10.10">
    <property type="entry name" value="Winged helix-like DNA-binding domain superfamily/Winged helix DNA-binding domain"/>
    <property type="match status" value="1"/>
</dbReference>
<dbReference type="InterPro" id="IPR000847">
    <property type="entry name" value="LysR_HTH_N"/>
</dbReference>
<keyword evidence="3" id="KW-0238">DNA-binding</keyword>
<dbReference type="InterPro" id="IPR036388">
    <property type="entry name" value="WH-like_DNA-bd_sf"/>
</dbReference>
<sequence length="319" mass="34819">MDLRQLRHFLALAKHLNFTRAAEAACITQSAFSRSIQGLENELGGPLVERGGRGVVLTAKGEALRARATRLLAEASNLRDEMAANDTNERERRLSFGAGPLVAARLVPEALAGFLAGFPDTVLDVRIEKPSALLSLLDEGVISFLVADLRHMEIDTRYLARPLRFRNFGLFCRAGHPLLAQPAPRFGQLMDYPRVSAMLPLELRALLQEHWGTPGPALNLETQYNDLLPKLVGASDSVGVAQLEVIEPLIQSGAFQRLYCQDEPALLRDGGACFVIVQRADQPLGTEARHMIEALVDVDEAATAGTPQPSYQVARQLAL</sequence>
<dbReference type="PROSITE" id="PS50931">
    <property type="entry name" value="HTH_LYSR"/>
    <property type="match status" value="1"/>
</dbReference>
<protein>
    <submittedName>
        <fullName evidence="6">LysR family transcriptional regulator</fullName>
    </submittedName>
</protein>
<dbReference type="SUPFAM" id="SSF53850">
    <property type="entry name" value="Periplasmic binding protein-like II"/>
    <property type="match status" value="1"/>
</dbReference>
<evidence type="ECO:0000256" key="1">
    <source>
        <dbReference type="ARBA" id="ARBA00009437"/>
    </source>
</evidence>
<keyword evidence="2" id="KW-0805">Transcription regulation</keyword>
<dbReference type="InterPro" id="IPR036390">
    <property type="entry name" value="WH_DNA-bd_sf"/>
</dbReference>
<keyword evidence="4" id="KW-0804">Transcription</keyword>
<dbReference type="SUPFAM" id="SSF46785">
    <property type="entry name" value="Winged helix' DNA-binding domain"/>
    <property type="match status" value="1"/>
</dbReference>
<dbReference type="Pfam" id="PF03466">
    <property type="entry name" value="LysR_substrate"/>
    <property type="match status" value="1"/>
</dbReference>
<reference evidence="6 7" key="1">
    <citation type="submission" date="2018-06" db="EMBL/GenBank/DDBJ databases">
        <title>Three novel Pseudomonas species isolated from symptomatic oak.</title>
        <authorList>
            <person name="Bueno-Gonzalez V."/>
            <person name="Brady C."/>
        </authorList>
    </citation>
    <scope>NUCLEOTIDE SEQUENCE [LARGE SCALE GENOMIC DNA]</scope>
    <source>
        <strain evidence="6 7">P26B</strain>
    </source>
</reference>
<accession>A0ABY1ZBG0</accession>
<dbReference type="PANTHER" id="PTHR30419">
    <property type="entry name" value="HTH-TYPE TRANSCRIPTIONAL REGULATOR YBHD"/>
    <property type="match status" value="1"/>
</dbReference>
<name>A0ABY1ZBG0_9GAMM</name>
<comment type="caution">
    <text evidence="6">The sequence shown here is derived from an EMBL/GenBank/DDBJ whole genome shotgun (WGS) entry which is preliminary data.</text>
</comment>
<evidence type="ECO:0000256" key="3">
    <source>
        <dbReference type="ARBA" id="ARBA00023125"/>
    </source>
</evidence>
<dbReference type="Proteomes" id="UP000291334">
    <property type="component" value="Unassembled WGS sequence"/>
</dbReference>
<dbReference type="InterPro" id="IPR005119">
    <property type="entry name" value="LysR_subst-bd"/>
</dbReference>